<dbReference type="RefSeq" id="WP_344886811.1">
    <property type="nucleotide sequence ID" value="NZ_BAAAWD010000002.1"/>
</dbReference>
<feature type="region of interest" description="Disordered" evidence="7">
    <location>
        <begin position="503"/>
        <end position="567"/>
    </location>
</feature>
<feature type="transmembrane region" description="Helical" evidence="8">
    <location>
        <begin position="305"/>
        <end position="326"/>
    </location>
</feature>
<feature type="transmembrane region" description="Helical" evidence="8">
    <location>
        <begin position="14"/>
        <end position="38"/>
    </location>
</feature>
<feature type="transmembrane region" description="Helical" evidence="8">
    <location>
        <begin position="269"/>
        <end position="290"/>
    </location>
</feature>
<dbReference type="PROSITE" id="PS50850">
    <property type="entry name" value="MFS"/>
    <property type="match status" value="1"/>
</dbReference>
<evidence type="ECO:0000313" key="10">
    <source>
        <dbReference type="EMBL" id="GAA2985457.1"/>
    </source>
</evidence>
<keyword evidence="3" id="KW-1003">Cell membrane</keyword>
<feature type="transmembrane region" description="Helical" evidence="8">
    <location>
        <begin position="406"/>
        <end position="423"/>
    </location>
</feature>
<name>A0ABN3XRY0_9ACTN</name>
<gene>
    <name evidence="10" type="ORF">GCM10017559_01270</name>
</gene>
<comment type="subcellular location">
    <subcellularLocation>
        <location evidence="1">Cell membrane</location>
        <topology evidence="1">Multi-pass membrane protein</topology>
    </subcellularLocation>
</comment>
<feature type="domain" description="Major facilitator superfamily (MFS) profile" evidence="9">
    <location>
        <begin position="16"/>
        <end position="498"/>
    </location>
</feature>
<evidence type="ECO:0000256" key="4">
    <source>
        <dbReference type="ARBA" id="ARBA00022692"/>
    </source>
</evidence>
<dbReference type="InterPro" id="IPR011701">
    <property type="entry name" value="MFS"/>
</dbReference>
<feature type="transmembrane region" description="Helical" evidence="8">
    <location>
        <begin position="140"/>
        <end position="161"/>
    </location>
</feature>
<organism evidence="10 11">
    <name type="scientific">Streptosporangium longisporum</name>
    <dbReference type="NCBI Taxonomy" id="46187"/>
    <lineage>
        <taxon>Bacteria</taxon>
        <taxon>Bacillati</taxon>
        <taxon>Actinomycetota</taxon>
        <taxon>Actinomycetes</taxon>
        <taxon>Streptosporangiales</taxon>
        <taxon>Streptosporangiaceae</taxon>
        <taxon>Streptosporangium</taxon>
    </lineage>
</organism>
<evidence type="ECO:0000256" key="8">
    <source>
        <dbReference type="SAM" id="Phobius"/>
    </source>
</evidence>
<dbReference type="InterPro" id="IPR001958">
    <property type="entry name" value="Tet-R_TetA/multi-R_MdtG-like"/>
</dbReference>
<evidence type="ECO:0000256" key="2">
    <source>
        <dbReference type="ARBA" id="ARBA00022448"/>
    </source>
</evidence>
<dbReference type="Gene3D" id="1.20.1720.10">
    <property type="entry name" value="Multidrug resistance protein D"/>
    <property type="match status" value="1"/>
</dbReference>
<feature type="transmembrane region" description="Helical" evidence="8">
    <location>
        <begin position="82"/>
        <end position="101"/>
    </location>
</feature>
<dbReference type="Pfam" id="PF07690">
    <property type="entry name" value="MFS_1"/>
    <property type="match status" value="1"/>
</dbReference>
<feature type="transmembrane region" description="Helical" evidence="8">
    <location>
        <begin position="333"/>
        <end position="351"/>
    </location>
</feature>
<dbReference type="EMBL" id="BAAAWD010000002">
    <property type="protein sequence ID" value="GAA2985457.1"/>
    <property type="molecule type" value="Genomic_DNA"/>
</dbReference>
<feature type="transmembrane region" description="Helical" evidence="8">
    <location>
        <begin position="202"/>
        <end position="219"/>
    </location>
</feature>
<keyword evidence="11" id="KW-1185">Reference proteome</keyword>
<dbReference type="InterPro" id="IPR036259">
    <property type="entry name" value="MFS_trans_sf"/>
</dbReference>
<keyword evidence="4 8" id="KW-0812">Transmembrane</keyword>
<dbReference type="Proteomes" id="UP001499930">
    <property type="component" value="Unassembled WGS sequence"/>
</dbReference>
<evidence type="ECO:0000256" key="5">
    <source>
        <dbReference type="ARBA" id="ARBA00022989"/>
    </source>
</evidence>
<feature type="transmembrane region" description="Helical" evidence="8">
    <location>
        <begin position="58"/>
        <end position="75"/>
    </location>
</feature>
<dbReference type="PANTHER" id="PTHR42718">
    <property type="entry name" value="MAJOR FACILITATOR SUPERFAMILY MULTIDRUG TRANSPORTER MFSC"/>
    <property type="match status" value="1"/>
</dbReference>
<dbReference type="SUPFAM" id="SSF103473">
    <property type="entry name" value="MFS general substrate transporter"/>
    <property type="match status" value="1"/>
</dbReference>
<dbReference type="PANTHER" id="PTHR42718:SF47">
    <property type="entry name" value="METHYL VIOLOGEN RESISTANCE PROTEIN SMVA"/>
    <property type="match status" value="1"/>
</dbReference>
<evidence type="ECO:0000313" key="11">
    <source>
        <dbReference type="Proteomes" id="UP001499930"/>
    </source>
</evidence>
<sequence>MNDATPARAGRREWIALAVLALPTLLVSIDVYVLLLALPHLAADLGASGVEQLWITDVYGFLLAGFLITMGTLGDRIGRRRLLLIGAAAFGVVSVVAAYSTGPAMLIASRAVLGVAGAILAPSTMSLIRSLFRDPRQMGVAIGIWGLCFSAGAVIGPVVGGAMLSRFWWGSVFLLGVPAMALLLVAGPFLLPEYRDPDAGRVDLTSVALSLAAVLPAVHGLKELAKDGPRTPAVAGIVAGAVFAVLFVRRQRRLEHPLLDLRLFADRSFSTALGGMMACTLLMGSIMLFITQDLQLVEGLSPFEAGLWMMPAVAANALSFVVSPVLARRFRPAYVIGAGLVISVSGLVVLTQTDTTSGPLTLAAGYALILLGAGPLVTLSIHLIMASAPPERAGSAAALNETSGQFGYAFGLAALGSIGAVVYEGRFTPPDDVPAAAADAAREGLTEAVTVARDLPADLAAALLAPAREAFVGGLHLVAAISAVILAAVAVLIVRLLRGVPPIGTPPAGTPPAPDAPRGGDGEDGGDGGDGGDESVAPTGRAQGARGDGACTGTPARSPAVPGPGRR</sequence>
<dbReference type="InterPro" id="IPR020846">
    <property type="entry name" value="MFS_dom"/>
</dbReference>
<keyword evidence="2" id="KW-0813">Transport</keyword>
<evidence type="ECO:0000256" key="1">
    <source>
        <dbReference type="ARBA" id="ARBA00004651"/>
    </source>
</evidence>
<feature type="transmembrane region" description="Helical" evidence="8">
    <location>
        <begin position="167"/>
        <end position="190"/>
    </location>
</feature>
<feature type="compositionally biased region" description="Pro residues" evidence="7">
    <location>
        <begin position="503"/>
        <end position="515"/>
    </location>
</feature>
<comment type="caution">
    <text evidence="10">The sequence shown here is derived from an EMBL/GenBank/DDBJ whole genome shotgun (WGS) entry which is preliminary data.</text>
</comment>
<accession>A0ABN3XRY0</accession>
<proteinExistence type="predicted"/>
<protein>
    <recommendedName>
        <fullName evidence="9">Major facilitator superfamily (MFS) profile domain-containing protein</fullName>
    </recommendedName>
</protein>
<dbReference type="Gene3D" id="1.20.1250.20">
    <property type="entry name" value="MFS general substrate transporter like domains"/>
    <property type="match status" value="1"/>
</dbReference>
<keyword evidence="5 8" id="KW-1133">Transmembrane helix</keyword>
<dbReference type="PRINTS" id="PR01035">
    <property type="entry name" value="TCRTETA"/>
</dbReference>
<evidence type="ECO:0000256" key="6">
    <source>
        <dbReference type="ARBA" id="ARBA00023136"/>
    </source>
</evidence>
<feature type="compositionally biased region" description="Acidic residues" evidence="7">
    <location>
        <begin position="522"/>
        <end position="533"/>
    </location>
</feature>
<reference evidence="10 11" key="1">
    <citation type="journal article" date="2019" name="Int. J. Syst. Evol. Microbiol.">
        <title>The Global Catalogue of Microorganisms (GCM) 10K type strain sequencing project: providing services to taxonomists for standard genome sequencing and annotation.</title>
        <authorList>
            <consortium name="The Broad Institute Genomics Platform"/>
            <consortium name="The Broad Institute Genome Sequencing Center for Infectious Disease"/>
            <person name="Wu L."/>
            <person name="Ma J."/>
        </authorList>
    </citation>
    <scope>NUCLEOTIDE SEQUENCE [LARGE SCALE GENOMIC DNA]</scope>
    <source>
        <strain evidence="10 11">JCM 3106</strain>
    </source>
</reference>
<feature type="transmembrane region" description="Helical" evidence="8">
    <location>
        <begin position="107"/>
        <end position="128"/>
    </location>
</feature>
<dbReference type="CDD" id="cd17321">
    <property type="entry name" value="MFS_MMR_MDR_like"/>
    <property type="match status" value="1"/>
</dbReference>
<feature type="transmembrane region" description="Helical" evidence="8">
    <location>
        <begin position="231"/>
        <end position="248"/>
    </location>
</feature>
<evidence type="ECO:0000256" key="3">
    <source>
        <dbReference type="ARBA" id="ARBA00022475"/>
    </source>
</evidence>
<keyword evidence="6 8" id="KW-0472">Membrane</keyword>
<evidence type="ECO:0000259" key="9">
    <source>
        <dbReference type="PROSITE" id="PS50850"/>
    </source>
</evidence>
<feature type="transmembrane region" description="Helical" evidence="8">
    <location>
        <begin position="363"/>
        <end position="385"/>
    </location>
</feature>
<evidence type="ECO:0000256" key="7">
    <source>
        <dbReference type="SAM" id="MobiDB-lite"/>
    </source>
</evidence>
<feature type="transmembrane region" description="Helical" evidence="8">
    <location>
        <begin position="474"/>
        <end position="497"/>
    </location>
</feature>